<feature type="binding site" evidence="6">
    <location>
        <position position="74"/>
    </location>
    <ligand>
        <name>substrate</name>
    </ligand>
</feature>
<dbReference type="InterPro" id="IPR004372">
    <property type="entry name" value="Ac/propionate_kinase"/>
</dbReference>
<comment type="function">
    <text evidence="6">Catalyzes the formation of acetyl phosphate from acetate and ATP. Can also catalyze the reverse reaction.</text>
</comment>
<evidence type="ECO:0000256" key="2">
    <source>
        <dbReference type="ARBA" id="ARBA00022679"/>
    </source>
</evidence>
<feature type="site" description="Transition state stabilizer" evidence="6">
    <location>
        <position position="224"/>
    </location>
</feature>
<dbReference type="PROSITE" id="PS01076">
    <property type="entry name" value="ACETATE_KINASE_2"/>
    <property type="match status" value="1"/>
</dbReference>
<dbReference type="STRING" id="37916.MCHLDSM_02809"/>
<dbReference type="InterPro" id="IPR000890">
    <property type="entry name" value="Aliphatic_acid_kin_short-chain"/>
</dbReference>
<feature type="binding site" evidence="6">
    <location>
        <begin position="265"/>
        <end position="267"/>
    </location>
    <ligand>
        <name>ATP</name>
        <dbReference type="ChEBI" id="CHEBI:30616"/>
    </ligand>
</feature>
<comment type="cofactor">
    <cofactor evidence="6">
        <name>Mg(2+)</name>
        <dbReference type="ChEBI" id="CHEBI:18420"/>
    </cofactor>
    <cofactor evidence="6">
        <name>Mn(2+)</name>
        <dbReference type="ChEBI" id="CHEBI:29035"/>
    </cofactor>
    <text evidence="6">Mg(2+). Can also accept Mn(2+).</text>
</comment>
<name>A0A0J6W005_9MYCO</name>
<feature type="binding site" evidence="6">
    <location>
        <begin position="191"/>
        <end position="195"/>
    </location>
    <ligand>
        <name>ATP</name>
        <dbReference type="ChEBI" id="CHEBI:30616"/>
    </ligand>
</feature>
<dbReference type="PROSITE" id="PS01075">
    <property type="entry name" value="ACETATE_KINASE_1"/>
    <property type="match status" value="1"/>
</dbReference>
<dbReference type="InterPro" id="IPR043129">
    <property type="entry name" value="ATPase_NBD"/>
</dbReference>
<comment type="catalytic activity">
    <reaction evidence="6">
        <text>acetate + ATP = acetyl phosphate + ADP</text>
        <dbReference type="Rhea" id="RHEA:11352"/>
        <dbReference type="ChEBI" id="CHEBI:22191"/>
        <dbReference type="ChEBI" id="CHEBI:30089"/>
        <dbReference type="ChEBI" id="CHEBI:30616"/>
        <dbReference type="ChEBI" id="CHEBI:456216"/>
        <dbReference type="EC" id="2.7.2.1"/>
    </reaction>
</comment>
<dbReference type="Pfam" id="PF00871">
    <property type="entry name" value="Acetate_kinase"/>
    <property type="match status" value="1"/>
</dbReference>
<dbReference type="PIRSF" id="PIRSF000722">
    <property type="entry name" value="Acetate_prop_kin"/>
    <property type="match status" value="1"/>
</dbReference>
<feature type="binding site" evidence="6">
    <location>
        <position position="367"/>
    </location>
    <ligand>
        <name>Mg(2+)</name>
        <dbReference type="ChEBI" id="CHEBI:18420"/>
    </ligand>
</feature>
<dbReference type="GO" id="GO:0008776">
    <property type="term" value="F:acetate kinase activity"/>
    <property type="evidence" value="ECO:0007669"/>
    <property type="project" value="UniProtKB-UniRule"/>
</dbReference>
<feature type="binding site" evidence="6">
    <location>
        <position position="9"/>
    </location>
    <ligand>
        <name>Mg(2+)</name>
        <dbReference type="ChEBI" id="CHEBI:18420"/>
    </ligand>
</feature>
<protein>
    <recommendedName>
        <fullName evidence="6">Acetate kinase</fullName>
        <ecNumber evidence="6">2.7.2.1</ecNumber>
    </recommendedName>
    <alternativeName>
        <fullName evidence="6">Acetokinase</fullName>
    </alternativeName>
</protein>
<sequence length="386" mass="40481">MTSSVLVLNSGSSSVKYSVVEPDSGATVADGIVERIGDSADVPDHGAALDVVFAALAEDGHHLDALGLVAVGHRVVHGGPDLYRPTAVDDDLIARLKELAPLAPLHNPPAILGIEVARKALPDLPHIAVFDTAFFHDLPAAAATYAIDSEIAERWHIRRYGFHGTSHQYVSEQAAEFLGVPAASLRQIVLHLGNGASASAIVGGRPVETSMGLTPMEGLVMGTRSGDVDPGILTYLFREAGMSVEDIETMLNRRSGVRGLGGEIDFRVLHQRIAAGEAAAQLAYDVYIHRLRKYIGAYLAVLGGADVITFTAGVGENDALVRRDALSGLGAFGIEIDEHLNDSPGRAARRISPEGAPTTVLVVPTNEELAIARACAGVLGGGHGDR</sequence>
<dbReference type="PANTHER" id="PTHR21060">
    <property type="entry name" value="ACETATE KINASE"/>
    <property type="match status" value="1"/>
</dbReference>
<dbReference type="GO" id="GO:0000287">
    <property type="term" value="F:magnesium ion binding"/>
    <property type="evidence" value="ECO:0007669"/>
    <property type="project" value="UniProtKB-UniRule"/>
</dbReference>
<evidence type="ECO:0000313" key="8">
    <source>
        <dbReference type="EMBL" id="KMO76660.1"/>
    </source>
</evidence>
<feature type="binding site" evidence="6">
    <location>
        <begin position="313"/>
        <end position="317"/>
    </location>
    <ligand>
        <name>ATP</name>
        <dbReference type="ChEBI" id="CHEBI:30616"/>
    </ligand>
</feature>
<comment type="subcellular location">
    <subcellularLocation>
        <location evidence="6">Cytoplasm</location>
    </subcellularLocation>
</comment>
<evidence type="ECO:0000256" key="1">
    <source>
        <dbReference type="ARBA" id="ARBA00008748"/>
    </source>
</evidence>
<dbReference type="CDD" id="cd24010">
    <property type="entry name" value="ASKHA_NBD_AcK_PK"/>
    <property type="match status" value="1"/>
</dbReference>
<evidence type="ECO:0000256" key="5">
    <source>
        <dbReference type="ARBA" id="ARBA00022840"/>
    </source>
</evidence>
<dbReference type="EC" id="2.7.2.1" evidence="6"/>
<dbReference type="SMR" id="A0A0J6W005"/>
<dbReference type="PANTHER" id="PTHR21060:SF15">
    <property type="entry name" value="ACETATE KINASE-RELATED"/>
    <property type="match status" value="1"/>
</dbReference>
<evidence type="ECO:0000256" key="7">
    <source>
        <dbReference type="RuleBase" id="RU003835"/>
    </source>
</evidence>
<accession>A0A0J6W005</accession>
<evidence type="ECO:0000256" key="6">
    <source>
        <dbReference type="HAMAP-Rule" id="MF_00020"/>
    </source>
</evidence>
<feature type="active site" description="Proton donor/acceptor" evidence="6">
    <location>
        <position position="131"/>
    </location>
</feature>
<keyword evidence="6" id="KW-0479">Metal-binding</keyword>
<dbReference type="GO" id="GO:0005524">
    <property type="term" value="F:ATP binding"/>
    <property type="evidence" value="ECO:0007669"/>
    <property type="project" value="UniProtKB-KW"/>
</dbReference>
<comment type="subunit">
    <text evidence="6">Homodimer.</text>
</comment>
<dbReference type="UniPathway" id="UPA00340">
    <property type="reaction ID" value="UER00458"/>
</dbReference>
<keyword evidence="5 6" id="KW-0067">ATP-binding</keyword>
<dbReference type="EMBL" id="JYNL01000023">
    <property type="protein sequence ID" value="KMO76660.1"/>
    <property type="molecule type" value="Genomic_DNA"/>
</dbReference>
<dbReference type="Gene3D" id="3.30.420.40">
    <property type="match status" value="2"/>
</dbReference>
<keyword evidence="9" id="KW-1185">Reference proteome</keyword>
<reference evidence="8 9" key="1">
    <citation type="journal article" date="2015" name="Genome Biol. Evol.">
        <title>Characterization of Three Mycobacterium spp. with Potential Use in Bioremediation by Genome Sequencing and Comparative Genomics.</title>
        <authorList>
            <person name="Das S."/>
            <person name="Pettersson B.M."/>
            <person name="Behra P.R."/>
            <person name="Ramesh M."/>
            <person name="Dasgupta S."/>
            <person name="Bhattacharya A."/>
            <person name="Kirsebom L.A."/>
        </authorList>
    </citation>
    <scope>NUCLEOTIDE SEQUENCE [LARGE SCALE GENOMIC DNA]</scope>
    <source>
        <strain evidence="8 9">DSM 43826</strain>
    </source>
</reference>
<keyword evidence="6" id="KW-0460">Magnesium</keyword>
<proteinExistence type="inferred from homology"/>
<keyword evidence="6" id="KW-0963">Cytoplasm</keyword>
<dbReference type="PRINTS" id="PR00471">
    <property type="entry name" value="ACETATEKNASE"/>
</dbReference>
<evidence type="ECO:0000256" key="4">
    <source>
        <dbReference type="ARBA" id="ARBA00022777"/>
    </source>
</evidence>
<dbReference type="RefSeq" id="WP_048470410.1">
    <property type="nucleotide sequence ID" value="NZ_JYNL01000023.1"/>
</dbReference>
<dbReference type="GO" id="GO:0006085">
    <property type="term" value="P:acetyl-CoA biosynthetic process"/>
    <property type="evidence" value="ECO:0007669"/>
    <property type="project" value="UniProtKB-UniRule"/>
</dbReference>
<evidence type="ECO:0000256" key="3">
    <source>
        <dbReference type="ARBA" id="ARBA00022741"/>
    </source>
</evidence>
<keyword evidence="2 6" id="KW-0808">Transferase</keyword>
<dbReference type="SUPFAM" id="SSF53067">
    <property type="entry name" value="Actin-like ATPase domain"/>
    <property type="match status" value="2"/>
</dbReference>
<dbReference type="GO" id="GO:0006083">
    <property type="term" value="P:acetate metabolic process"/>
    <property type="evidence" value="ECO:0007669"/>
    <property type="project" value="TreeGrafter"/>
</dbReference>
<gene>
    <name evidence="6 8" type="primary">ackA</name>
    <name evidence="8" type="ORF">MCHLDSM_02809</name>
</gene>
<feature type="site" description="Transition state stabilizer" evidence="6">
    <location>
        <position position="163"/>
    </location>
</feature>
<keyword evidence="3 6" id="KW-0547">Nucleotide-binding</keyword>
<dbReference type="PATRIC" id="fig|37916.4.peg.2735"/>
<comment type="caution">
    <text evidence="8">The sequence shown here is derived from an EMBL/GenBank/DDBJ whole genome shotgun (WGS) entry which is preliminary data.</text>
</comment>
<organism evidence="8 9">
    <name type="scientific">Mycolicibacterium chlorophenolicum</name>
    <dbReference type="NCBI Taxonomy" id="37916"/>
    <lineage>
        <taxon>Bacteria</taxon>
        <taxon>Bacillati</taxon>
        <taxon>Actinomycetota</taxon>
        <taxon>Actinomycetes</taxon>
        <taxon>Mycobacteriales</taxon>
        <taxon>Mycobacteriaceae</taxon>
        <taxon>Mycolicibacterium</taxon>
    </lineage>
</organism>
<dbReference type="NCBIfam" id="TIGR00016">
    <property type="entry name" value="ackA"/>
    <property type="match status" value="1"/>
</dbReference>
<comment type="similarity">
    <text evidence="1 6 7">Belongs to the acetokinase family.</text>
</comment>
<keyword evidence="4 6" id="KW-0418">Kinase</keyword>
<dbReference type="HAMAP" id="MF_00020">
    <property type="entry name" value="Acetate_kinase"/>
    <property type="match status" value="1"/>
</dbReference>
<feature type="binding site" evidence="6">
    <location>
        <position position="16"/>
    </location>
    <ligand>
        <name>ATP</name>
        <dbReference type="ChEBI" id="CHEBI:30616"/>
    </ligand>
</feature>
<dbReference type="GO" id="GO:0005737">
    <property type="term" value="C:cytoplasm"/>
    <property type="evidence" value="ECO:0007669"/>
    <property type="project" value="UniProtKB-SubCell"/>
</dbReference>
<dbReference type="InterPro" id="IPR023865">
    <property type="entry name" value="Aliphatic_acid_kinase_CS"/>
</dbReference>
<dbReference type="Proteomes" id="UP000036513">
    <property type="component" value="Unassembled WGS sequence"/>
</dbReference>
<comment type="pathway">
    <text evidence="6">Metabolic intermediate biosynthesis; acetyl-CoA biosynthesis; acetyl-CoA from acetate: step 1/2.</text>
</comment>
<dbReference type="AlphaFoldDB" id="A0A0J6W005"/>
<evidence type="ECO:0000313" key="9">
    <source>
        <dbReference type="Proteomes" id="UP000036513"/>
    </source>
</evidence>